<dbReference type="InterPro" id="IPR036390">
    <property type="entry name" value="WH_DNA-bd_sf"/>
</dbReference>
<evidence type="ECO:0000313" key="6">
    <source>
        <dbReference type="Proteomes" id="UP000444185"/>
    </source>
</evidence>
<dbReference type="CDD" id="cd00090">
    <property type="entry name" value="HTH_ARSR"/>
    <property type="match status" value="1"/>
</dbReference>
<keyword evidence="3" id="KW-0804">Transcription</keyword>
<dbReference type="PANTHER" id="PTHR33154:SF28">
    <property type="entry name" value="HTH-TYPE TRANSCRIPTIONAL REGULATOR YGAV-RELATED"/>
    <property type="match status" value="1"/>
</dbReference>
<dbReference type="InterPro" id="IPR036388">
    <property type="entry name" value="WH-like_DNA-bd_sf"/>
</dbReference>
<dbReference type="Pfam" id="PF01022">
    <property type="entry name" value="HTH_5"/>
    <property type="match status" value="1"/>
</dbReference>
<dbReference type="PRINTS" id="PR00778">
    <property type="entry name" value="HTHARSR"/>
</dbReference>
<evidence type="ECO:0000259" key="4">
    <source>
        <dbReference type="PROSITE" id="PS50987"/>
    </source>
</evidence>
<dbReference type="Proteomes" id="UP000444185">
    <property type="component" value="Unassembled WGS sequence"/>
</dbReference>
<keyword evidence="2" id="KW-0238">DNA-binding</keyword>
<evidence type="ECO:0000256" key="1">
    <source>
        <dbReference type="ARBA" id="ARBA00023015"/>
    </source>
</evidence>
<feature type="domain" description="HTH arsR-type" evidence="4">
    <location>
        <begin position="1"/>
        <end position="95"/>
    </location>
</feature>
<dbReference type="OrthoDB" id="194599at2"/>
<dbReference type="GO" id="GO:0003677">
    <property type="term" value="F:DNA binding"/>
    <property type="evidence" value="ECO:0007669"/>
    <property type="project" value="UniProtKB-KW"/>
</dbReference>
<evidence type="ECO:0000313" key="5">
    <source>
        <dbReference type="EMBL" id="MXO50842.1"/>
    </source>
</evidence>
<reference evidence="5 6" key="1">
    <citation type="submission" date="2019-12" db="EMBL/GenBank/DDBJ databases">
        <title>Genomic-based taxomic classification of the family Erythrobacteraceae.</title>
        <authorList>
            <person name="Xu L."/>
        </authorList>
    </citation>
    <scope>NUCLEOTIDE SEQUENCE [LARGE SCALE GENOMIC DNA]</scope>
    <source>
        <strain evidence="5 6">DSM 16225</strain>
    </source>
</reference>
<dbReference type="NCBIfam" id="NF033788">
    <property type="entry name" value="HTH_metalloreg"/>
    <property type="match status" value="1"/>
</dbReference>
<accession>A0A844Y160</accession>
<name>A0A844Y160_9SPHN</name>
<dbReference type="InterPro" id="IPR001845">
    <property type="entry name" value="HTH_ArsR_DNA-bd_dom"/>
</dbReference>
<sequence length="104" mass="11508">MMQENAGRAVALLKSMANESRLIILCQLSQKEMTVGELATKIPLSQSALSQHLSVLRRENLVKTRRESQFVWYSIDSEDAKAVIGTLYDLFCAQCETDAGQASA</sequence>
<protein>
    <submittedName>
        <fullName evidence="5">Metalloregulator ArsR/SmtB family transcription factor</fullName>
    </submittedName>
</protein>
<dbReference type="SMART" id="SM00418">
    <property type="entry name" value="HTH_ARSR"/>
    <property type="match status" value="1"/>
</dbReference>
<evidence type="ECO:0000256" key="3">
    <source>
        <dbReference type="ARBA" id="ARBA00023163"/>
    </source>
</evidence>
<dbReference type="InterPro" id="IPR011991">
    <property type="entry name" value="ArsR-like_HTH"/>
</dbReference>
<proteinExistence type="predicted"/>
<dbReference type="SUPFAM" id="SSF46785">
    <property type="entry name" value="Winged helix' DNA-binding domain"/>
    <property type="match status" value="1"/>
</dbReference>
<comment type="caution">
    <text evidence="5">The sequence shown here is derived from an EMBL/GenBank/DDBJ whole genome shotgun (WGS) entry which is preliminary data.</text>
</comment>
<keyword evidence="6" id="KW-1185">Reference proteome</keyword>
<dbReference type="PROSITE" id="PS50987">
    <property type="entry name" value="HTH_ARSR_2"/>
    <property type="match status" value="1"/>
</dbReference>
<keyword evidence="1" id="KW-0805">Transcription regulation</keyword>
<dbReference type="Gene3D" id="1.10.10.10">
    <property type="entry name" value="Winged helix-like DNA-binding domain superfamily/Winged helix DNA-binding domain"/>
    <property type="match status" value="1"/>
</dbReference>
<dbReference type="AlphaFoldDB" id="A0A844Y160"/>
<dbReference type="GO" id="GO:0003700">
    <property type="term" value="F:DNA-binding transcription factor activity"/>
    <property type="evidence" value="ECO:0007669"/>
    <property type="project" value="InterPro"/>
</dbReference>
<dbReference type="PANTHER" id="PTHR33154">
    <property type="entry name" value="TRANSCRIPTIONAL REGULATOR, ARSR FAMILY"/>
    <property type="match status" value="1"/>
</dbReference>
<dbReference type="EMBL" id="WTYF01000004">
    <property type="protein sequence ID" value="MXO50842.1"/>
    <property type="molecule type" value="Genomic_DNA"/>
</dbReference>
<gene>
    <name evidence="5" type="ORF">GRI42_05925</name>
</gene>
<organism evidence="5 6">
    <name type="scientific">Qipengyuania gaetbuli</name>
    <dbReference type="NCBI Taxonomy" id="266952"/>
    <lineage>
        <taxon>Bacteria</taxon>
        <taxon>Pseudomonadati</taxon>
        <taxon>Pseudomonadota</taxon>
        <taxon>Alphaproteobacteria</taxon>
        <taxon>Sphingomonadales</taxon>
        <taxon>Erythrobacteraceae</taxon>
        <taxon>Qipengyuania</taxon>
    </lineage>
</organism>
<dbReference type="InterPro" id="IPR051081">
    <property type="entry name" value="HTH_MetalResp_TranReg"/>
</dbReference>
<evidence type="ECO:0000256" key="2">
    <source>
        <dbReference type="ARBA" id="ARBA00023125"/>
    </source>
</evidence>